<dbReference type="RefSeq" id="WP_163968648.1">
    <property type="nucleotide sequence ID" value="NZ_JAAIVB010000085.1"/>
</dbReference>
<keyword evidence="3" id="KW-1185">Reference proteome</keyword>
<comment type="caution">
    <text evidence="2">The sequence shown here is derived from an EMBL/GenBank/DDBJ whole genome shotgun (WGS) entry which is preliminary data.</text>
</comment>
<reference evidence="2 3" key="1">
    <citation type="submission" date="2020-02" db="EMBL/GenBank/DDBJ databases">
        <authorList>
            <person name="Kim M.K."/>
        </authorList>
    </citation>
    <scope>NUCLEOTIDE SEQUENCE [LARGE SCALE GENOMIC DNA]</scope>
    <source>
        <strain evidence="2 3">17J57-3</strain>
    </source>
</reference>
<evidence type="ECO:0000313" key="3">
    <source>
        <dbReference type="Proteomes" id="UP000482155"/>
    </source>
</evidence>
<evidence type="ECO:0000256" key="1">
    <source>
        <dbReference type="SAM" id="MobiDB-lite"/>
    </source>
</evidence>
<dbReference type="AlphaFoldDB" id="A0A6B3SVP5"/>
<feature type="region of interest" description="Disordered" evidence="1">
    <location>
        <begin position="56"/>
        <end position="80"/>
    </location>
</feature>
<name>A0A6B3SVP5_9BURK</name>
<evidence type="ECO:0000313" key="2">
    <source>
        <dbReference type="EMBL" id="NEX64714.1"/>
    </source>
</evidence>
<dbReference type="EMBL" id="JAAIVB010000085">
    <property type="protein sequence ID" value="NEX64714.1"/>
    <property type="molecule type" value="Genomic_DNA"/>
</dbReference>
<dbReference type="Proteomes" id="UP000482155">
    <property type="component" value="Unassembled WGS sequence"/>
</dbReference>
<organism evidence="2 3">
    <name type="scientific">Noviherbaspirillum galbum</name>
    <dbReference type="NCBI Taxonomy" id="2709383"/>
    <lineage>
        <taxon>Bacteria</taxon>
        <taxon>Pseudomonadati</taxon>
        <taxon>Pseudomonadota</taxon>
        <taxon>Betaproteobacteria</taxon>
        <taxon>Burkholderiales</taxon>
        <taxon>Oxalobacteraceae</taxon>
        <taxon>Noviherbaspirillum</taxon>
    </lineage>
</organism>
<sequence length="80" mass="8771">MTEYEVMAVMTRLEIRDASSHTVSMMYAETVAAISKHLSGDQLRRLLLCGAYIAHGSDRNAGAPNRKNGGTKMERTKISA</sequence>
<accession>A0A6B3SVP5</accession>
<protein>
    <submittedName>
        <fullName evidence="2">Uncharacterized protein</fullName>
    </submittedName>
</protein>
<proteinExistence type="predicted"/>
<gene>
    <name evidence="2" type="ORF">G3574_26850</name>
</gene>